<dbReference type="Proteomes" id="UP000258707">
    <property type="component" value="Chromosome"/>
</dbReference>
<dbReference type="KEGG" id="nag:AArcMg_1403"/>
<protein>
    <submittedName>
        <fullName evidence="2">Uncharacterized protein</fullName>
    </submittedName>
</protein>
<evidence type="ECO:0000313" key="1">
    <source>
        <dbReference type="EMBL" id="AXR78530.1"/>
    </source>
</evidence>
<keyword evidence="3" id="KW-1185">Reference proteome</keyword>
<evidence type="ECO:0000313" key="3">
    <source>
        <dbReference type="Proteomes" id="UP000258613"/>
    </source>
</evidence>
<accession>A0A346PG85</accession>
<evidence type="ECO:0000313" key="4">
    <source>
        <dbReference type="Proteomes" id="UP000258707"/>
    </source>
</evidence>
<reference evidence="4" key="1">
    <citation type="submission" date="2017-10" db="EMBL/GenBank/DDBJ databases">
        <title>Phenotypic and genomic properties of facultatively anaerobic sulfur-reducing natronoarchaea from hypersaline soda lakes.</title>
        <authorList>
            <person name="Sorokin D.Y."/>
            <person name="Kublanov I.V."/>
            <person name="Roman P."/>
            <person name="Sinninghe Damste J.S."/>
            <person name="Golyshin P.N."/>
            <person name="Rojo D."/>
            <person name="Ciordia S."/>
            <person name="Mena Md.C."/>
            <person name="Ferrer M."/>
            <person name="Messina E."/>
            <person name="Smedile F."/>
            <person name="La Spada G."/>
            <person name="La Cono V."/>
            <person name="Yakimov M.M."/>
        </authorList>
    </citation>
    <scope>NUCLEOTIDE SEQUENCE [LARGE SCALE GENOMIC DNA]</scope>
    <source>
        <strain evidence="4">AArc1</strain>
    </source>
</reference>
<gene>
    <name evidence="1" type="ORF">AArc1_2214</name>
    <name evidence="2" type="ORF">AArcMg_1403</name>
</gene>
<dbReference type="Proteomes" id="UP000258613">
    <property type="component" value="Chromosome"/>
</dbReference>
<dbReference type="EMBL" id="CP027033">
    <property type="protein sequence ID" value="AXR81418.1"/>
    <property type="molecule type" value="Genomic_DNA"/>
</dbReference>
<dbReference type="KEGG" id="nan:AArc1_2214"/>
<proteinExistence type="predicted"/>
<dbReference type="EMBL" id="CP024047">
    <property type="protein sequence ID" value="AXR78530.1"/>
    <property type="molecule type" value="Genomic_DNA"/>
</dbReference>
<evidence type="ECO:0000313" key="2">
    <source>
        <dbReference type="EMBL" id="AXR81418.1"/>
    </source>
</evidence>
<reference evidence="3" key="2">
    <citation type="submission" date="2018-02" db="EMBL/GenBank/DDBJ databases">
        <title>Phenotypic and genomic properties of facultatively anaerobic sulfur-reducing natronoarchaea from hypersaline soda lakes.</title>
        <authorList>
            <person name="Sorokin D.Y."/>
            <person name="Kublanov I.V."/>
            <person name="Roman P."/>
            <person name="Sinninghe Damste J.S."/>
            <person name="Golyshin P.N."/>
            <person name="Rojo D."/>
            <person name="Ciordia S."/>
            <person name="Mena M.D.C."/>
            <person name="Ferrer M."/>
            <person name="Messina E."/>
            <person name="Smedile F."/>
            <person name="La Spada G."/>
            <person name="La Cono V."/>
            <person name="Yakimov M.M."/>
        </authorList>
    </citation>
    <scope>NUCLEOTIDE SEQUENCE [LARGE SCALE GENOMIC DNA]</scope>
    <source>
        <strain evidence="3">AArc-Mg</strain>
    </source>
</reference>
<accession>A0A346PPH3</accession>
<organism evidence="2 3">
    <name type="scientific">Natrarchaeobaculum sulfurireducens</name>
    <dbReference type="NCBI Taxonomy" id="2044521"/>
    <lineage>
        <taxon>Archaea</taxon>
        <taxon>Methanobacteriati</taxon>
        <taxon>Methanobacteriota</taxon>
        <taxon>Stenosarchaea group</taxon>
        <taxon>Halobacteria</taxon>
        <taxon>Halobacteriales</taxon>
        <taxon>Natrialbaceae</taxon>
        <taxon>Natrarchaeobaculum</taxon>
    </lineage>
</organism>
<dbReference type="AlphaFoldDB" id="A0A346PPH3"/>
<name>A0A346PPH3_9EURY</name>
<reference evidence="2" key="3">
    <citation type="journal article" date="2019" name="Int. J. Syst. Evol. Microbiol.">
        <title>Natronolimnobius sulfurireducens sp. nov. and Halalkaliarchaeum desulfuricum gen. nov., sp. nov., the first sulfur-respiring alkaliphilic haloarchaea from hypersaline alkaline lakes.</title>
        <authorList>
            <person name="Sorokin D.Y."/>
            <person name="Yakimov M."/>
            <person name="Messina E."/>
            <person name="Merkel A.Y."/>
            <person name="Bale N.J."/>
            <person name="Sinninghe Damste J.S."/>
        </authorList>
    </citation>
    <scope>NUCLEOTIDE SEQUENCE</scope>
    <source>
        <strain evidence="2">AArc-Mg</strain>
        <strain evidence="1">AArc1</strain>
    </source>
</reference>
<sequence>MVMVRRRTTSAVTYDSFGGPFGEPEAIPVPGYLEWEAQEVATDTSPRVGEPNPAVRNWTISEEIDDELVLELEDSNDVYLALTGMELEEAYDEPEVHEAAGTMTVDPDRKTLVDGEFRLALTDWAEVDSSDEVYETVSDDEPTAEWEDVDHELTYTADVELAYEVDIDVERPDEIGSPGPGEVFWRVFAC</sequence>